<dbReference type="SUPFAM" id="SSF50475">
    <property type="entry name" value="FMN-binding split barrel"/>
    <property type="match status" value="1"/>
</dbReference>
<comment type="caution">
    <text evidence="1">The sequence shown here is derived from an EMBL/GenBank/DDBJ whole genome shotgun (WGS) entry which is preliminary data.</text>
</comment>
<dbReference type="OrthoDB" id="9794948at2"/>
<dbReference type="Proteomes" id="UP000438476">
    <property type="component" value="Unassembled WGS sequence"/>
</dbReference>
<evidence type="ECO:0000313" key="2">
    <source>
        <dbReference type="Proteomes" id="UP000438476"/>
    </source>
</evidence>
<dbReference type="PIRSF" id="PIRSF010372">
    <property type="entry name" value="PaiB"/>
    <property type="match status" value="1"/>
</dbReference>
<organism evidence="1 2">
    <name type="scientific">Altericroceibacterium endophyticum</name>
    <dbReference type="NCBI Taxonomy" id="1808508"/>
    <lineage>
        <taxon>Bacteria</taxon>
        <taxon>Pseudomonadati</taxon>
        <taxon>Pseudomonadota</taxon>
        <taxon>Alphaproteobacteria</taxon>
        <taxon>Sphingomonadales</taxon>
        <taxon>Erythrobacteraceae</taxon>
        <taxon>Altericroceibacterium</taxon>
    </lineage>
</organism>
<evidence type="ECO:0008006" key="3">
    <source>
        <dbReference type="Google" id="ProtNLM"/>
    </source>
</evidence>
<sequence length="212" mass="23668">MSEATPPPGQFAPEAYRAADPAAIVRAYPFATLTTANKQGIYATQTPIFFEHDDDEMVLIGHLARRNSQAPALATGQHALVMFTGPHAYISSRWYKDKPQVPTWDYISAQARGTLEVLDDDESQLMVLRRSADLLEPKDGTGWTLEDAPEDRIELLLPMIRSFRIRLDKLEGVTKLTQTHPRPDQLRVAEALAQSEDSRAISRMIKALPEDG</sequence>
<dbReference type="Gene3D" id="2.30.110.10">
    <property type="entry name" value="Electron Transport, Fmn-binding Protein, Chain A"/>
    <property type="match status" value="1"/>
</dbReference>
<dbReference type="RefSeq" id="WP_160737113.1">
    <property type="nucleotide sequence ID" value="NZ_WTYT01000005.1"/>
</dbReference>
<dbReference type="EMBL" id="WTYT01000005">
    <property type="protein sequence ID" value="MXO66685.1"/>
    <property type="molecule type" value="Genomic_DNA"/>
</dbReference>
<evidence type="ECO:0000313" key="1">
    <source>
        <dbReference type="EMBL" id="MXO66685.1"/>
    </source>
</evidence>
<dbReference type="PANTHER" id="PTHR35802:SF1">
    <property type="entry name" value="PROTEASE SYNTHASE AND SPORULATION PROTEIN PAI 2"/>
    <property type="match status" value="1"/>
</dbReference>
<accession>A0A6I4TAA5</accession>
<reference evidence="1 2" key="1">
    <citation type="submission" date="2019-12" db="EMBL/GenBank/DDBJ databases">
        <title>Genomic-based taxomic classification of the family Erythrobacteraceae.</title>
        <authorList>
            <person name="Xu L."/>
        </authorList>
    </citation>
    <scope>NUCLEOTIDE SEQUENCE [LARGE SCALE GENOMIC DNA]</scope>
    <source>
        <strain evidence="1 2">LMG 29518</strain>
    </source>
</reference>
<gene>
    <name evidence="1" type="ORF">GRI91_13040</name>
</gene>
<dbReference type="PANTHER" id="PTHR35802">
    <property type="entry name" value="PROTEASE SYNTHASE AND SPORULATION PROTEIN PAI 2"/>
    <property type="match status" value="1"/>
</dbReference>
<protein>
    <recommendedName>
        <fullName evidence="3">FMN-binding negative transcriptional regulator</fullName>
    </recommendedName>
</protein>
<name>A0A6I4TAA5_9SPHN</name>
<dbReference type="InterPro" id="IPR012349">
    <property type="entry name" value="Split_barrel_FMN-bd"/>
</dbReference>
<proteinExistence type="predicted"/>
<dbReference type="InterPro" id="IPR007396">
    <property type="entry name" value="TR_PAI2-type"/>
</dbReference>
<dbReference type="AlphaFoldDB" id="A0A6I4TAA5"/>
<keyword evidence="2" id="KW-1185">Reference proteome</keyword>
<dbReference type="Pfam" id="PF04299">
    <property type="entry name" value="FMN_bind_2"/>
    <property type="match status" value="1"/>
</dbReference>